<feature type="domain" description="NACHT" evidence="5">
    <location>
        <begin position="1160"/>
        <end position="1369"/>
    </location>
</feature>
<gene>
    <name evidence="7" type="ORF">ACEWY4_021871</name>
</gene>
<evidence type="ECO:0000256" key="4">
    <source>
        <dbReference type="SAM" id="MobiDB-lite"/>
    </source>
</evidence>
<dbReference type="InterPro" id="IPR007111">
    <property type="entry name" value="NACHT_NTPase"/>
</dbReference>
<reference evidence="7 8" key="1">
    <citation type="submission" date="2024-09" db="EMBL/GenBank/DDBJ databases">
        <title>A chromosome-level genome assembly of Gray's grenadier anchovy, Coilia grayii.</title>
        <authorList>
            <person name="Fu Z."/>
        </authorList>
    </citation>
    <scope>NUCLEOTIDE SEQUENCE [LARGE SCALE GENOMIC DNA]</scope>
    <source>
        <strain evidence="7">G4</strain>
        <tissue evidence="7">Muscle</tissue>
    </source>
</reference>
<protein>
    <recommendedName>
        <fullName evidence="9">Telomerase protein component 1</fullName>
    </recommendedName>
</protein>
<evidence type="ECO:0000256" key="3">
    <source>
        <dbReference type="PROSITE-ProRule" id="PRU00221"/>
    </source>
</evidence>
<dbReference type="InterPro" id="IPR052652">
    <property type="entry name" value="Telomerase_Complex_Comp"/>
</dbReference>
<keyword evidence="2" id="KW-0677">Repeat</keyword>
<dbReference type="Gene3D" id="2.130.10.10">
    <property type="entry name" value="YVTN repeat-like/Quinoprotein amine dehydrogenase"/>
    <property type="match status" value="6"/>
</dbReference>
<dbReference type="PROSITE" id="PS50294">
    <property type="entry name" value="WD_REPEATS_REGION"/>
    <property type="match status" value="4"/>
</dbReference>
<feature type="compositionally biased region" description="Basic and acidic residues" evidence="4">
    <location>
        <begin position="159"/>
        <end position="173"/>
    </location>
</feature>
<evidence type="ECO:0000313" key="7">
    <source>
        <dbReference type="EMBL" id="KAL2082053.1"/>
    </source>
</evidence>
<dbReference type="Pfam" id="PF05731">
    <property type="entry name" value="TROVE"/>
    <property type="match status" value="1"/>
</dbReference>
<dbReference type="SUPFAM" id="SSF50998">
    <property type="entry name" value="Quinoprotein alcohol dehydrogenase-like"/>
    <property type="match status" value="1"/>
</dbReference>
<dbReference type="Pfam" id="PF13271">
    <property type="entry name" value="DUF4062"/>
    <property type="match status" value="1"/>
</dbReference>
<dbReference type="InterPro" id="IPR036322">
    <property type="entry name" value="WD40_repeat_dom_sf"/>
</dbReference>
<dbReference type="InterPro" id="IPR056828">
    <property type="entry name" value="Beta-prop_TEP1_C"/>
</dbReference>
<dbReference type="SUPFAM" id="SSF140864">
    <property type="entry name" value="TROVE domain-like"/>
    <property type="match status" value="1"/>
</dbReference>
<evidence type="ECO:0000259" key="5">
    <source>
        <dbReference type="PROSITE" id="PS50837"/>
    </source>
</evidence>
<dbReference type="PROSITE" id="PS50988">
    <property type="entry name" value="TROVE"/>
    <property type="match status" value="1"/>
</dbReference>
<dbReference type="SMART" id="SM00320">
    <property type="entry name" value="WD40"/>
    <property type="match status" value="16"/>
</dbReference>
<dbReference type="InterPro" id="IPR015943">
    <property type="entry name" value="WD40/YVTN_repeat-like_dom_sf"/>
</dbReference>
<dbReference type="Pfam" id="PF25048">
    <property type="entry name" value="Beta-prop_TEP1_C"/>
    <property type="match status" value="1"/>
</dbReference>
<dbReference type="InterPro" id="IPR027417">
    <property type="entry name" value="P-loop_NTPase"/>
</dbReference>
<dbReference type="InterPro" id="IPR025139">
    <property type="entry name" value="DUF4062"/>
</dbReference>
<proteinExistence type="predicted"/>
<dbReference type="InterPro" id="IPR045804">
    <property type="entry name" value="DUF5920"/>
</dbReference>
<evidence type="ECO:0000256" key="1">
    <source>
        <dbReference type="ARBA" id="ARBA00022574"/>
    </source>
</evidence>
<dbReference type="Gene3D" id="1.25.40.370">
    <property type="match status" value="1"/>
</dbReference>
<dbReference type="InterPro" id="IPR011047">
    <property type="entry name" value="Quinoprotein_ADH-like_sf"/>
</dbReference>
<dbReference type="SUPFAM" id="SSF52540">
    <property type="entry name" value="P-loop containing nucleoside triphosphate hydrolases"/>
    <property type="match status" value="1"/>
</dbReference>
<dbReference type="Proteomes" id="UP001591681">
    <property type="component" value="Unassembled WGS sequence"/>
</dbReference>
<name>A0ABD1J7X7_9TELE</name>
<feature type="repeat" description="WD" evidence="3">
    <location>
        <begin position="2529"/>
        <end position="2568"/>
    </location>
</feature>
<dbReference type="PRINTS" id="PR00320">
    <property type="entry name" value="GPROTEINBRPT"/>
</dbReference>
<feature type="repeat" description="WD" evidence="3">
    <location>
        <begin position="1756"/>
        <end position="1797"/>
    </location>
</feature>
<feature type="region of interest" description="Disordered" evidence="4">
    <location>
        <begin position="134"/>
        <end position="194"/>
    </location>
</feature>
<feature type="domain" description="TROVE" evidence="6">
    <location>
        <begin position="220"/>
        <end position="665"/>
    </location>
</feature>
<dbReference type="PANTHER" id="PTHR44791">
    <property type="entry name" value="TELOMERASE PROTEIN COMPONENT 1 TEP1"/>
    <property type="match status" value="1"/>
</dbReference>
<dbReference type="Pfam" id="PF25047">
    <property type="entry name" value="Beta-prop_TEP1_2nd"/>
    <property type="match status" value="1"/>
</dbReference>
<dbReference type="InterPro" id="IPR037214">
    <property type="entry name" value="TROVE_dom_sf"/>
</dbReference>
<feature type="repeat" description="WD" evidence="3">
    <location>
        <begin position="2085"/>
        <end position="2126"/>
    </location>
</feature>
<dbReference type="CDD" id="cd00200">
    <property type="entry name" value="WD40"/>
    <property type="match status" value="2"/>
</dbReference>
<organism evidence="7 8">
    <name type="scientific">Coilia grayii</name>
    <name type="common">Gray's grenadier anchovy</name>
    <dbReference type="NCBI Taxonomy" id="363190"/>
    <lineage>
        <taxon>Eukaryota</taxon>
        <taxon>Metazoa</taxon>
        <taxon>Chordata</taxon>
        <taxon>Craniata</taxon>
        <taxon>Vertebrata</taxon>
        <taxon>Euteleostomi</taxon>
        <taxon>Actinopterygii</taxon>
        <taxon>Neopterygii</taxon>
        <taxon>Teleostei</taxon>
        <taxon>Clupei</taxon>
        <taxon>Clupeiformes</taxon>
        <taxon>Clupeoidei</taxon>
        <taxon>Engraulidae</taxon>
        <taxon>Coilinae</taxon>
        <taxon>Coilia</taxon>
    </lineage>
</organism>
<dbReference type="InterPro" id="IPR056829">
    <property type="entry name" value="Beta-prop_TEP1_2nd"/>
</dbReference>
<dbReference type="PROSITE" id="PS00678">
    <property type="entry name" value="WD_REPEATS_1"/>
    <property type="match status" value="2"/>
</dbReference>
<feature type="repeat" description="WD" evidence="3">
    <location>
        <begin position="1797"/>
        <end position="1829"/>
    </location>
</feature>
<feature type="compositionally biased region" description="Pro residues" evidence="4">
    <location>
        <begin position="143"/>
        <end position="156"/>
    </location>
</feature>
<dbReference type="SUPFAM" id="SSF50978">
    <property type="entry name" value="WD40 repeat-like"/>
    <property type="match status" value="3"/>
</dbReference>
<keyword evidence="1 3" id="KW-0853">WD repeat</keyword>
<dbReference type="Pfam" id="PF00400">
    <property type="entry name" value="WD40"/>
    <property type="match status" value="5"/>
</dbReference>
<evidence type="ECO:0000256" key="2">
    <source>
        <dbReference type="ARBA" id="ARBA00022737"/>
    </source>
</evidence>
<sequence length="2604" mass="288427">MKALTLLQSNLDIDQRSRPSLLSNYAPNLENQLLAQSSTTLSWPSTQPPSWLTQTSTLSCASLQPSSLSSTVSSSSLLTTSANSSALSHGATPSTSTSASACPLSHLLSTENSQLKRDSSLLLLHSSLIPSSSVLTPSGGSVPVPPSSVSAPPPLPELQLRETGGDETRERCEASSPSQDSECESLNHEDPEVSAEVPVFDVGVAEEEEEQAIALDEFEMRKEHVDSQLEQLKDKKYHLLNAVCTSLVMKTCTPGGDPDWDGEESVWTAVRRLSEDISKSDPEYLLKVAVYTRQELNIRITANFLLALAAHLPDTKAHLRRYFCAAIQLPSDWLEVARMYSTCFSSSLPSCLKKALADKFKQFSEYQLAKYNTRKHRCKHSKRDKRKSVSDKQWRKWASVLWSEPQALQKYLKGKDRPAVDKKENKFSLKKMIQSLHIKDPAEYVMAILGKRYPDNAQAFSRSGLDGTWQKDLAGKRMKLKQPETWDRLLSQQGNKAATWEKLIDGKSLPFMAMLRNLRNMITQGISERHHQKILARLTSKSAVIQSRQFPFRFLSAYKAILELGKEVPKTEEKATSSTDILKKILKKLPKAKCHRRLDLDEAHRRRLRVTLTVPFVYRIFNAKRQLLRKARQRLYTDELLARYRAALEKAVQISCRYNIPPLPGRTLILLPADMSDNCHKKASYDFCLPSDPEEDKSEGEDKGISASPQELKALLSLMIANCCEHAQIFLHHYRECFREVQLQSDVLLDNVRPLLKQAKGHLDMDDSERKKLYKNIFAEMTAEKTHVDNIIELTSWHEYCFSEVIKYKKEVNENALVVTLSLDTSCSNYKSSDRNFVELFGFSEQILRFISERGSSRLLEHVEHMDKLHGVPPPPHTKEERQATADALPLLSSPKLRWRSVRVFISSTFRDMHAERDALVRGVFPELRRRAASLGLLPQEVELRWGVTEEESGRTLELCLGEVCRSQLLLGLLGERYGMVPPQPCLPDSPQYHWIKSAPLGLSITEMEMRQFQALWGESAASRMLCYFRSPHLCRSVPVAWRADFVAESQEAESKMAALKTQILNSGAKVMENYPCEWGGVVDGRPYVKGLEEFAKAALEDLWDLLQKLYVEEVDETDLSSEVKEQEVYQEALQRQFHGRGKLVSTATEKVQETQKKGGVLLVDGGPGEGKTMFMAGLAQALQTPEKPKTTQGCDVIFYSTAASQSACSIENLLGCVIHWLRERREGDAEEKTLPSSSSYKERLAEFDFLLSGGKKGQSLAILVDGADVVQDAQGRLVSDWIPQTLPKGVSLVLSVTTNSAVQQTILKKKGSTSLSLGQLALPDRKEIVQKELSVYGKKLSDSAFNNQLQTLLMKKGATSPLYLHHACEELRSYASFDMMKDSLQTLPQTLSQLLQHGLLRLVSQHAHWALSWTLGALALSSTGLRERDLYSILSMCNDLSQSEGQVTWQEALDRAKRPQDRIPMATFTQMARCLQSIICPSNTHNLDDFLTLSNPEVMSAFEQLFLSTEEDRTRAHLLLSAHLWVRADPQGKKTFLHCDSDALVQLPAHLRCSDQWEVLSLLLSSYHFLFANVKLGLLHHLLETYSSCDGVMTSNMEDCQKFLKKHAPLLSHWPALFLQQALNESDETPAHLWARGIMGRSGGRSAHVLEHLNKAELSESSKTTEAAGSLVSTFQSEPTCVVLSPGGDVIAVGTTQGTLHFFSAQTGQEVKSLVSSSDGISGCIFLKDGLLGSTSYDGQIEVWDLQSGCRVTQVEAHTNRITGSDVSRDRKHLATVSLDFSIKVWSSPQGTLVGSLSSPSPLNCVTFDPEGHHIAVGCWDGSVRIWNWLQEASAKILLGHGRSVRSLSFSPCGSLLCSGSLCGEVRLWCVPMATCVGSFQAHRGSAQTLSFLQGGRVLLTAGSDAMVHLWSGGLGRSVGVLGENTETPKSSLRSYSQKTSGTAAAALCVAVASGYAAVGYHGNGVKLFHLKSGECVWASAGLGVSVACLLWVGAQDPGVLVAGGADHRLHLWRRRQPAQGVEEEEDGGLVLRGTFGVQNGPITALAQSQTYVASASDDFTVALWWVRELCSERWEEPQEVCLLRGHGGGVTCLSFSPTQQELVSGGKDQALLVWNLSSSPPTLSKSLPHCHGDWITGCVWTAHGVVSCSRDGRVRMWDVQTGSCITEISAPSSLSSLCCVADYLMAGSADGLLFVWKREAGMKIAQIQAHNSCIHHCGAIPNDDGSRGGKEEDLMVATASEDGTVKLWQPLQVHHHSTLHGHSRGVESAVSSPTGVLALFTVARDLSLRTWALHSALEVPACLRNCVTALCFLCDGQLLAAGYESGRVEIWLSNKVICCTKVSDRGVTAFSTMPEDRLAVGCWDSHVYVWRIHWDPQHQSASMEKVSSYELQSAVRHLYYCKNLLGACSSGLVYKVEHSLDDYNNGLYSWRDDRILALLPNDIKSCWMAGECDGKLSFGFILCMSPSSPLYSSSCGTVLERDSDEDGKKKQAWVSAITMEDDFVVYGDVKGDLWFNQSTDMTAWDSRSAHSDRISVVRLTEKSIISASYDRTVKLWDRQTKKQVGMFVCAGPVHALEIAQQEPRQMVCADGLGKIYFLSWTE</sequence>
<dbReference type="PROSITE" id="PS50082">
    <property type="entry name" value="WD_REPEATS_2"/>
    <property type="match status" value="7"/>
</dbReference>
<feature type="repeat" description="WD" evidence="3">
    <location>
        <begin position="1839"/>
        <end position="1870"/>
    </location>
</feature>
<dbReference type="Gene3D" id="3.40.50.410">
    <property type="entry name" value="von Willebrand factor, type A domain"/>
    <property type="match status" value="1"/>
</dbReference>
<accession>A0ABD1J7X7</accession>
<dbReference type="PANTHER" id="PTHR44791:SF1">
    <property type="entry name" value="TELOMERASE PROTEIN COMPONENT 1"/>
    <property type="match status" value="1"/>
</dbReference>
<keyword evidence="8" id="KW-1185">Reference proteome</keyword>
<dbReference type="InterPro" id="IPR008858">
    <property type="entry name" value="TROVE_dom"/>
</dbReference>
<dbReference type="InterPro" id="IPR019775">
    <property type="entry name" value="WD40_repeat_CS"/>
</dbReference>
<evidence type="ECO:0008006" key="9">
    <source>
        <dbReference type="Google" id="ProtNLM"/>
    </source>
</evidence>
<dbReference type="Pfam" id="PF05729">
    <property type="entry name" value="NACHT"/>
    <property type="match status" value="1"/>
</dbReference>
<comment type="caution">
    <text evidence="7">The sequence shown here is derived from an EMBL/GenBank/DDBJ whole genome shotgun (WGS) entry which is preliminary data.</text>
</comment>
<evidence type="ECO:0000259" key="6">
    <source>
        <dbReference type="PROSITE" id="PS50988"/>
    </source>
</evidence>
<dbReference type="PROSITE" id="PS50837">
    <property type="entry name" value="NACHT"/>
    <property type="match status" value="1"/>
</dbReference>
<dbReference type="Pfam" id="PF19334">
    <property type="entry name" value="DUF5920"/>
    <property type="match status" value="1"/>
</dbReference>
<feature type="repeat" description="WD" evidence="3">
    <location>
        <begin position="2147"/>
        <end position="2169"/>
    </location>
</feature>
<dbReference type="InterPro" id="IPR001680">
    <property type="entry name" value="WD40_rpt"/>
</dbReference>
<dbReference type="InterPro" id="IPR020472">
    <property type="entry name" value="WD40_PAC1"/>
</dbReference>
<dbReference type="InterPro" id="IPR036465">
    <property type="entry name" value="vWFA_dom_sf"/>
</dbReference>
<feature type="repeat" description="WD" evidence="3">
    <location>
        <begin position="1881"/>
        <end position="1913"/>
    </location>
</feature>
<dbReference type="EMBL" id="JBHFQA010000019">
    <property type="protein sequence ID" value="KAL2082053.1"/>
    <property type="molecule type" value="Genomic_DNA"/>
</dbReference>
<evidence type="ECO:0000313" key="8">
    <source>
        <dbReference type="Proteomes" id="UP001591681"/>
    </source>
</evidence>